<evidence type="ECO:0000313" key="4">
    <source>
        <dbReference type="EMBL" id="CAG5117289.1"/>
    </source>
</evidence>
<evidence type="ECO:0008006" key="6">
    <source>
        <dbReference type="Google" id="ProtNLM"/>
    </source>
</evidence>
<dbReference type="GO" id="GO:0008270">
    <property type="term" value="F:zinc ion binding"/>
    <property type="evidence" value="ECO:0007669"/>
    <property type="project" value="TreeGrafter"/>
</dbReference>
<evidence type="ECO:0000256" key="3">
    <source>
        <dbReference type="ARBA" id="ARBA00022833"/>
    </source>
</evidence>
<gene>
    <name evidence="4" type="ORF">CUNI_LOCUS2847</name>
</gene>
<comment type="caution">
    <text evidence="4">The sequence shown here is derived from an EMBL/GenBank/DDBJ whole genome shotgun (WGS) entry which is preliminary data.</text>
</comment>
<keyword evidence="2" id="KW-0479">Metal-binding</keyword>
<evidence type="ECO:0000313" key="5">
    <source>
        <dbReference type="Proteomes" id="UP000678393"/>
    </source>
</evidence>
<dbReference type="PANTHER" id="PTHR12857:SF0">
    <property type="entry name" value="CXXC MOTIF CONTAINING ZINC BINDING PROTEIN"/>
    <property type="match status" value="1"/>
</dbReference>
<dbReference type="Proteomes" id="UP000678393">
    <property type="component" value="Unassembled WGS sequence"/>
</dbReference>
<keyword evidence="5" id="KW-1185">Reference proteome</keyword>
<protein>
    <recommendedName>
        <fullName evidence="6">CXXC motif containing zinc binding protein</fullName>
    </recommendedName>
</protein>
<feature type="non-terminal residue" evidence="4">
    <location>
        <position position="1"/>
    </location>
</feature>
<evidence type="ECO:0000256" key="1">
    <source>
        <dbReference type="ARBA" id="ARBA00007818"/>
    </source>
</evidence>
<comment type="similarity">
    <text evidence="1">Belongs to the UPF0587 family.</text>
</comment>
<dbReference type="OrthoDB" id="10248838at2759"/>
<evidence type="ECO:0000256" key="2">
    <source>
        <dbReference type="ARBA" id="ARBA00022723"/>
    </source>
</evidence>
<dbReference type="AlphaFoldDB" id="A0A8S3YJV2"/>
<name>A0A8S3YJV2_9EUPU</name>
<accession>A0A8S3YJV2</accession>
<reference evidence="4" key="1">
    <citation type="submission" date="2021-04" db="EMBL/GenBank/DDBJ databases">
        <authorList>
            <consortium name="Molecular Ecology Group"/>
        </authorList>
    </citation>
    <scope>NUCLEOTIDE SEQUENCE</scope>
</reference>
<dbReference type="Pfam" id="PF05907">
    <property type="entry name" value="CXXC_Zn-b_euk"/>
    <property type="match status" value="1"/>
</dbReference>
<dbReference type="SUPFAM" id="SSF141678">
    <property type="entry name" value="MAL13P1.257-like"/>
    <property type="match status" value="1"/>
</dbReference>
<keyword evidence="3" id="KW-0862">Zinc</keyword>
<proteinExistence type="inferred from homology"/>
<dbReference type="PANTHER" id="PTHR12857">
    <property type="entry name" value="CXXC MOTIF CONTAINING ZINC BINDING PROTEIN"/>
    <property type="match status" value="1"/>
</dbReference>
<dbReference type="InterPro" id="IPR008584">
    <property type="entry name" value="CXXC_Zn-binding_euk"/>
</dbReference>
<sequence length="156" mass="17450">KFGLQINAELENIEYVKAVGDDFRWYMKVRMCTCNISKCGTDTENFPLSTGKGDASLVIKCKLCKRESSLDIIEGSVAAYTNEKSGEFATIVTFDCRGVHPTDFSPRIGWEVKGLGSDAIFSDVDLSNLEWFDYDEKAGQTVSITELKYRFATVKI</sequence>
<organism evidence="4 5">
    <name type="scientific">Candidula unifasciata</name>
    <dbReference type="NCBI Taxonomy" id="100452"/>
    <lineage>
        <taxon>Eukaryota</taxon>
        <taxon>Metazoa</taxon>
        <taxon>Spiralia</taxon>
        <taxon>Lophotrochozoa</taxon>
        <taxon>Mollusca</taxon>
        <taxon>Gastropoda</taxon>
        <taxon>Heterobranchia</taxon>
        <taxon>Euthyneura</taxon>
        <taxon>Panpulmonata</taxon>
        <taxon>Eupulmonata</taxon>
        <taxon>Stylommatophora</taxon>
        <taxon>Helicina</taxon>
        <taxon>Helicoidea</taxon>
        <taxon>Geomitridae</taxon>
        <taxon>Candidula</taxon>
    </lineage>
</organism>
<dbReference type="EMBL" id="CAJHNH020000380">
    <property type="protein sequence ID" value="CAG5117289.1"/>
    <property type="molecule type" value="Genomic_DNA"/>
</dbReference>